<dbReference type="PANTHER" id="PTHR36838">
    <property type="entry name" value="AUXIN EFFLUX CARRIER FAMILY PROTEIN"/>
    <property type="match status" value="1"/>
</dbReference>
<evidence type="ECO:0000256" key="7">
    <source>
        <dbReference type="ARBA" id="ARBA00023136"/>
    </source>
</evidence>
<feature type="transmembrane region" description="Helical" evidence="8">
    <location>
        <begin position="100"/>
        <end position="119"/>
    </location>
</feature>
<accession>A0ABS4JY20</accession>
<evidence type="ECO:0000256" key="8">
    <source>
        <dbReference type="SAM" id="Phobius"/>
    </source>
</evidence>
<sequence length="302" mass="33188">MNIDVINQVIILFLMMLVGVYATKRGFITKEVEKGLSSLLLNITLPFLIVSTFNLEFDSNLLDSAKKIVIYSIVIHLGLYALSKVIFFKASKEKQPVLRFITTFSNVGFMGYPVLQSIFGDVGVFYGAIFNMVFNAFVWTLGVSLYSGKKSLRSFIQVLKNPAFIAVCLGLVLFISPVKLPTPIYKTLKLMGDTTTPISMLIVGAMLSSANFKEVLSDWTIYLGSFICLIVAPLLVYLVMTTLGLDRELTRVCVIIIAMPGAVMAPIIASKYGGNAEYASQCVFLSTILSVITIPLIIVTLL</sequence>
<feature type="transmembrane region" description="Helical" evidence="8">
    <location>
        <begin position="6"/>
        <end position="23"/>
    </location>
</feature>
<dbReference type="Gene3D" id="1.20.1530.20">
    <property type="match status" value="1"/>
</dbReference>
<feature type="transmembrane region" description="Helical" evidence="8">
    <location>
        <begin position="278"/>
        <end position="301"/>
    </location>
</feature>
<feature type="transmembrane region" description="Helical" evidence="8">
    <location>
        <begin position="68"/>
        <end position="88"/>
    </location>
</feature>
<dbReference type="RefSeq" id="WP_021284359.1">
    <property type="nucleotide sequence ID" value="NZ_JAGGLL010000001.1"/>
</dbReference>
<keyword evidence="6 8" id="KW-1133">Transmembrane helix</keyword>
<feature type="transmembrane region" description="Helical" evidence="8">
    <location>
        <begin position="219"/>
        <end position="240"/>
    </location>
</feature>
<feature type="transmembrane region" description="Helical" evidence="8">
    <location>
        <begin position="252"/>
        <end position="272"/>
    </location>
</feature>
<name>A0ABS4JY20_9CLOT</name>
<comment type="similarity">
    <text evidence="2">Belongs to the auxin efflux carrier (TC 2.A.69) family.</text>
</comment>
<comment type="subcellular location">
    <subcellularLocation>
        <location evidence="1">Cell membrane</location>
        <topology evidence="1">Multi-pass membrane protein</topology>
    </subcellularLocation>
</comment>
<keyword evidence="10" id="KW-1185">Reference proteome</keyword>
<keyword evidence="5 8" id="KW-0812">Transmembrane</keyword>
<evidence type="ECO:0000256" key="6">
    <source>
        <dbReference type="ARBA" id="ARBA00022989"/>
    </source>
</evidence>
<dbReference type="EMBL" id="JAGGLL010000001">
    <property type="protein sequence ID" value="MBP2020423.1"/>
    <property type="molecule type" value="Genomic_DNA"/>
</dbReference>
<organism evidence="9 10">
    <name type="scientific">Clostridium punense</name>
    <dbReference type="NCBI Taxonomy" id="1054297"/>
    <lineage>
        <taxon>Bacteria</taxon>
        <taxon>Bacillati</taxon>
        <taxon>Bacillota</taxon>
        <taxon>Clostridia</taxon>
        <taxon>Eubacteriales</taxon>
        <taxon>Clostridiaceae</taxon>
        <taxon>Clostridium</taxon>
    </lineage>
</organism>
<feature type="transmembrane region" description="Helical" evidence="8">
    <location>
        <begin position="35"/>
        <end position="53"/>
    </location>
</feature>
<evidence type="ECO:0000313" key="10">
    <source>
        <dbReference type="Proteomes" id="UP001519308"/>
    </source>
</evidence>
<evidence type="ECO:0000256" key="3">
    <source>
        <dbReference type="ARBA" id="ARBA00022448"/>
    </source>
</evidence>
<keyword evidence="3" id="KW-0813">Transport</keyword>
<evidence type="ECO:0000256" key="4">
    <source>
        <dbReference type="ARBA" id="ARBA00022475"/>
    </source>
</evidence>
<dbReference type="InterPro" id="IPR004776">
    <property type="entry name" value="Mem_transp_PIN-like"/>
</dbReference>
<dbReference type="PANTHER" id="PTHR36838:SF1">
    <property type="entry name" value="SLR1864 PROTEIN"/>
    <property type="match status" value="1"/>
</dbReference>
<dbReference type="InterPro" id="IPR038770">
    <property type="entry name" value="Na+/solute_symporter_sf"/>
</dbReference>
<evidence type="ECO:0000256" key="5">
    <source>
        <dbReference type="ARBA" id="ARBA00022692"/>
    </source>
</evidence>
<evidence type="ECO:0000256" key="1">
    <source>
        <dbReference type="ARBA" id="ARBA00004651"/>
    </source>
</evidence>
<dbReference type="Pfam" id="PF03547">
    <property type="entry name" value="Mem_trans"/>
    <property type="match status" value="2"/>
</dbReference>
<keyword evidence="7 8" id="KW-0472">Membrane</keyword>
<gene>
    <name evidence="9" type="ORF">J2Z44_000204</name>
</gene>
<keyword evidence="4" id="KW-1003">Cell membrane</keyword>
<evidence type="ECO:0000313" key="9">
    <source>
        <dbReference type="EMBL" id="MBP2020423.1"/>
    </source>
</evidence>
<proteinExistence type="inferred from homology"/>
<feature type="transmembrane region" description="Helical" evidence="8">
    <location>
        <begin position="125"/>
        <end position="146"/>
    </location>
</feature>
<feature type="transmembrane region" description="Helical" evidence="8">
    <location>
        <begin position="158"/>
        <end position="178"/>
    </location>
</feature>
<reference evidence="9 10" key="1">
    <citation type="submission" date="2021-03" db="EMBL/GenBank/DDBJ databases">
        <title>Genomic Encyclopedia of Type Strains, Phase IV (KMG-IV): sequencing the most valuable type-strain genomes for metagenomic binning, comparative biology and taxonomic classification.</title>
        <authorList>
            <person name="Goeker M."/>
        </authorList>
    </citation>
    <scope>NUCLEOTIDE SEQUENCE [LARGE SCALE GENOMIC DNA]</scope>
    <source>
        <strain evidence="9 10">DSM 28650</strain>
    </source>
</reference>
<protein>
    <submittedName>
        <fullName evidence="9">Permease</fullName>
    </submittedName>
</protein>
<evidence type="ECO:0000256" key="2">
    <source>
        <dbReference type="ARBA" id="ARBA00010145"/>
    </source>
</evidence>
<comment type="caution">
    <text evidence="9">The sequence shown here is derived from an EMBL/GenBank/DDBJ whole genome shotgun (WGS) entry which is preliminary data.</text>
</comment>
<dbReference type="Proteomes" id="UP001519308">
    <property type="component" value="Unassembled WGS sequence"/>
</dbReference>